<organism evidence="9 10">
    <name type="scientific">Metabacillus litoralis</name>
    <dbReference type="NCBI Taxonomy" id="152268"/>
    <lineage>
        <taxon>Bacteria</taxon>
        <taxon>Bacillati</taxon>
        <taxon>Bacillota</taxon>
        <taxon>Bacilli</taxon>
        <taxon>Bacillales</taxon>
        <taxon>Bacillaceae</taxon>
        <taxon>Metabacillus</taxon>
    </lineage>
</organism>
<feature type="transmembrane region" description="Helical" evidence="8">
    <location>
        <begin position="77"/>
        <end position="95"/>
    </location>
</feature>
<dbReference type="PANTHER" id="PTHR34975:SF2">
    <property type="entry name" value="SPORE GERMINATION PROTEIN A2"/>
    <property type="match status" value="1"/>
</dbReference>
<feature type="transmembrane region" description="Helical" evidence="8">
    <location>
        <begin position="219"/>
        <end position="241"/>
    </location>
</feature>
<feature type="transmembrane region" description="Helical" evidence="8">
    <location>
        <begin position="141"/>
        <end position="165"/>
    </location>
</feature>
<evidence type="ECO:0000256" key="2">
    <source>
        <dbReference type="ARBA" id="ARBA00007998"/>
    </source>
</evidence>
<evidence type="ECO:0000256" key="1">
    <source>
        <dbReference type="ARBA" id="ARBA00004141"/>
    </source>
</evidence>
<feature type="transmembrane region" description="Helical" evidence="8">
    <location>
        <begin position="12"/>
        <end position="30"/>
    </location>
</feature>
<keyword evidence="6 8" id="KW-1133">Transmembrane helix</keyword>
<dbReference type="GO" id="GO:0009847">
    <property type="term" value="P:spore germination"/>
    <property type="evidence" value="ECO:0007669"/>
    <property type="project" value="InterPro"/>
</dbReference>
<dbReference type="PANTHER" id="PTHR34975">
    <property type="entry name" value="SPORE GERMINATION PROTEIN A2"/>
    <property type="match status" value="1"/>
</dbReference>
<comment type="subcellular location">
    <subcellularLocation>
        <location evidence="1">Membrane</location>
        <topology evidence="1">Multi-pass membrane protein</topology>
    </subcellularLocation>
</comment>
<feature type="transmembrane region" description="Helical" evidence="8">
    <location>
        <begin position="185"/>
        <end position="207"/>
    </location>
</feature>
<keyword evidence="7 8" id="KW-0472">Membrane</keyword>
<protein>
    <submittedName>
        <fullName evidence="9">Spore gernimation protein</fullName>
    </submittedName>
</protein>
<dbReference type="GO" id="GO:0016020">
    <property type="term" value="C:membrane"/>
    <property type="evidence" value="ECO:0007669"/>
    <property type="project" value="UniProtKB-SubCell"/>
</dbReference>
<keyword evidence="3" id="KW-0813">Transport</keyword>
<dbReference type="RefSeq" id="WP_066329043.1">
    <property type="nucleotide sequence ID" value="NZ_LWSG01000006.1"/>
</dbReference>
<dbReference type="STRING" id="152268.A6K24_17910"/>
<reference evidence="10" key="1">
    <citation type="submission" date="2016-04" db="EMBL/GenBank/DDBJ databases">
        <authorList>
            <person name="Lyu Z."/>
            <person name="Lyu W."/>
        </authorList>
    </citation>
    <scope>NUCLEOTIDE SEQUENCE [LARGE SCALE GENOMIC DNA]</scope>
    <source>
        <strain evidence="10">C44</strain>
    </source>
</reference>
<accession>A0A179T2E9</accession>
<evidence type="ECO:0000313" key="9">
    <source>
        <dbReference type="EMBL" id="OAS87931.1"/>
    </source>
</evidence>
<proteinExistence type="inferred from homology"/>
<feature type="transmembrane region" description="Helical" evidence="8">
    <location>
        <begin position="338"/>
        <end position="358"/>
    </location>
</feature>
<dbReference type="InterPro" id="IPR004761">
    <property type="entry name" value="Spore_GerAB"/>
</dbReference>
<dbReference type="AlphaFoldDB" id="A0A179T2E9"/>
<dbReference type="EMBL" id="LWSG01000006">
    <property type="protein sequence ID" value="OAS87931.1"/>
    <property type="molecule type" value="Genomic_DNA"/>
</dbReference>
<evidence type="ECO:0000313" key="10">
    <source>
        <dbReference type="Proteomes" id="UP000078534"/>
    </source>
</evidence>
<evidence type="ECO:0000256" key="7">
    <source>
        <dbReference type="ARBA" id="ARBA00023136"/>
    </source>
</evidence>
<dbReference type="OrthoDB" id="1891864at2"/>
<evidence type="ECO:0000256" key="6">
    <source>
        <dbReference type="ARBA" id="ARBA00022989"/>
    </source>
</evidence>
<evidence type="ECO:0000256" key="3">
    <source>
        <dbReference type="ARBA" id="ARBA00022448"/>
    </source>
</evidence>
<feature type="transmembrane region" description="Helical" evidence="8">
    <location>
        <begin position="305"/>
        <end position="326"/>
    </location>
</feature>
<evidence type="ECO:0000256" key="5">
    <source>
        <dbReference type="ARBA" id="ARBA00022692"/>
    </source>
</evidence>
<comment type="caution">
    <text evidence="9">The sequence shown here is derived from an EMBL/GenBank/DDBJ whole genome shotgun (WGS) entry which is preliminary data.</text>
</comment>
<gene>
    <name evidence="9" type="ORF">A6K24_17910</name>
</gene>
<feature type="transmembrane region" description="Helical" evidence="8">
    <location>
        <begin position="36"/>
        <end position="57"/>
    </location>
</feature>
<dbReference type="NCBIfam" id="TIGR00912">
    <property type="entry name" value="2A0309"/>
    <property type="match status" value="1"/>
</dbReference>
<comment type="similarity">
    <text evidence="2">Belongs to the amino acid-polyamine-organocation (APC) superfamily. Spore germination protein (SGP) (TC 2.A.3.9) family.</text>
</comment>
<evidence type="ECO:0000256" key="4">
    <source>
        <dbReference type="ARBA" id="ARBA00022544"/>
    </source>
</evidence>
<name>A0A179T2E9_9BACI</name>
<keyword evidence="5 8" id="KW-0812">Transmembrane</keyword>
<feature type="transmembrane region" description="Helical" evidence="8">
    <location>
        <begin position="115"/>
        <end position="134"/>
    </location>
</feature>
<feature type="transmembrane region" description="Helical" evidence="8">
    <location>
        <begin position="270"/>
        <end position="293"/>
    </location>
</feature>
<keyword evidence="4" id="KW-0309">Germination</keyword>
<keyword evidence="10" id="KW-1185">Reference proteome</keyword>
<dbReference type="Proteomes" id="UP000078534">
    <property type="component" value="Unassembled WGS sequence"/>
</dbReference>
<dbReference type="Pfam" id="PF03845">
    <property type="entry name" value="Spore_permease"/>
    <property type="match status" value="1"/>
</dbReference>
<evidence type="ECO:0000256" key="8">
    <source>
        <dbReference type="SAM" id="Phobius"/>
    </source>
</evidence>
<sequence>MSKVKIDGIQLFCMMVLFMFGTTIFLDLGSGAKQDAWIVTLISPIAGLIVFTVYYQLHKHFPDLPLTEYVRKIWGKYIGGIIGYFYIIYFIYIASRVLRDFEELLISAPYNKTSIITIGICMTFVLIYAVNFGIEVFTKAVCICFIMIAFTLLIINIFYVIGDLIHFENVTPVLVEGWKPILKELIPLNITVPYGELIILSMIFPYINKQTKIMKVGGMAVVFVGLYLTLNTLLLICILGTDVVSRSAFPALTAVGYINIAGFLQRLDTFIILLVVILAFIKISIFFFCAVIGMNNMFKLKPSSFPTYFVGAIIYISSIIIAPSYQDHLDEGLKEVPYLLHIPFQIIIPVLLLISVFIKGKIKQVTS</sequence>